<evidence type="ECO:0000313" key="6">
    <source>
        <dbReference type="Proteomes" id="UP000026915"/>
    </source>
</evidence>
<keyword evidence="6" id="KW-1185">Reference proteome</keyword>
<dbReference type="EMBL" id="CM001880">
    <property type="protein sequence ID" value="EOX99535.1"/>
    <property type="molecule type" value="Genomic_DNA"/>
</dbReference>
<keyword evidence="1" id="KW-0547">Nucleotide-binding</keyword>
<dbReference type="Gene3D" id="3.40.50.300">
    <property type="entry name" value="P-loop containing nucleotide triphosphate hydrolases"/>
    <property type="match status" value="1"/>
</dbReference>
<name>A0A061E3J7_THECC</name>
<feature type="domain" description="GB1/RHD3-type G" evidence="4">
    <location>
        <begin position="25"/>
        <end position="114"/>
    </location>
</feature>
<proteinExistence type="inferred from homology"/>
<organism evidence="5 6">
    <name type="scientific">Theobroma cacao</name>
    <name type="common">Cacao</name>
    <name type="synonym">Cocoa</name>
    <dbReference type="NCBI Taxonomy" id="3641"/>
    <lineage>
        <taxon>Eukaryota</taxon>
        <taxon>Viridiplantae</taxon>
        <taxon>Streptophyta</taxon>
        <taxon>Embryophyta</taxon>
        <taxon>Tracheophyta</taxon>
        <taxon>Spermatophyta</taxon>
        <taxon>Magnoliopsida</taxon>
        <taxon>eudicotyledons</taxon>
        <taxon>Gunneridae</taxon>
        <taxon>Pentapetalae</taxon>
        <taxon>rosids</taxon>
        <taxon>malvids</taxon>
        <taxon>Malvales</taxon>
        <taxon>Malvaceae</taxon>
        <taxon>Byttnerioideae</taxon>
        <taxon>Theobroma</taxon>
    </lineage>
</organism>
<evidence type="ECO:0000256" key="3">
    <source>
        <dbReference type="PROSITE-ProRule" id="PRU01052"/>
    </source>
</evidence>
<sequence>MGSQCDDNGKLKMNPETVDALKRINGPIGVVSVCGRARKGESFILNQLLGKSNGFRVASTHGACTKGLWNWCAPLKRTALDGSENGFLLIDTEGIDAYDPTETYSTQIFSLAVLIEHVYLQSGEPIANKPASVAFLLVTAFSLDHSCWYSKIFLDALRDGAVPTILSLWQRLLVVCYLNMKHLFMVQQTADVILLLEKEDALLNQTKKQIDHVLSEKKTLLLNCRSIEDKMELPDKHLEACEKLKGEHQKHYEDAIDDMTKLSDPKRTESLEWKRKHEGLLTKRNADNDNVNAEIAVVRTTCLVVLGAVNRTRAAESRIESCDNKSSDLNLKIRLLSEMHELLKREAHVLVQMRSKLLQQNLSGTKRFQEVYKRCEVAKQVVRILRVEILACQNERKEGIICKHFKDNSTLMIAFFTEA</sequence>
<dbReference type="eggNOG" id="KOG2037">
    <property type="taxonomic scope" value="Eukaryota"/>
</dbReference>
<evidence type="ECO:0000256" key="1">
    <source>
        <dbReference type="ARBA" id="ARBA00022741"/>
    </source>
</evidence>
<dbReference type="PANTHER" id="PTHR10751">
    <property type="entry name" value="GUANYLATE BINDING PROTEIN"/>
    <property type="match status" value="1"/>
</dbReference>
<dbReference type="HOGENOM" id="CLU_656220_0_0_1"/>
<protein>
    <submittedName>
        <fullName evidence="5">Guanylate-binding family protein</fullName>
    </submittedName>
</protein>
<evidence type="ECO:0000313" key="5">
    <source>
        <dbReference type="EMBL" id="EOX99535.1"/>
    </source>
</evidence>
<dbReference type="Gramene" id="EOX99535">
    <property type="protein sequence ID" value="EOX99535"/>
    <property type="gene ID" value="TCM_008230"/>
</dbReference>
<dbReference type="InterPro" id="IPR015894">
    <property type="entry name" value="Guanylate-bd_N"/>
</dbReference>
<evidence type="ECO:0000256" key="2">
    <source>
        <dbReference type="ARBA" id="ARBA00023134"/>
    </source>
</evidence>
<dbReference type="InParanoid" id="A0A061E3J7"/>
<dbReference type="InterPro" id="IPR027417">
    <property type="entry name" value="P-loop_NTPase"/>
</dbReference>
<dbReference type="AlphaFoldDB" id="A0A061E3J7"/>
<accession>A0A061E3J7</accession>
<dbReference type="Pfam" id="PF02263">
    <property type="entry name" value="GBP"/>
    <property type="match status" value="1"/>
</dbReference>
<dbReference type="GO" id="GO:0003924">
    <property type="term" value="F:GTPase activity"/>
    <property type="evidence" value="ECO:0000318"/>
    <property type="project" value="GO_Central"/>
</dbReference>
<dbReference type="PROSITE" id="PS51715">
    <property type="entry name" value="G_GB1_RHD3"/>
    <property type="match status" value="1"/>
</dbReference>
<dbReference type="SUPFAM" id="SSF52540">
    <property type="entry name" value="P-loop containing nucleoside triphosphate hydrolases"/>
    <property type="match status" value="1"/>
</dbReference>
<dbReference type="GO" id="GO:0005525">
    <property type="term" value="F:GTP binding"/>
    <property type="evidence" value="ECO:0000318"/>
    <property type="project" value="GO_Central"/>
</dbReference>
<gene>
    <name evidence="5" type="ORF">TCM_008230</name>
</gene>
<dbReference type="InterPro" id="IPR030386">
    <property type="entry name" value="G_GB1_RHD3_dom"/>
</dbReference>
<keyword evidence="2" id="KW-0342">GTP-binding</keyword>
<dbReference type="Proteomes" id="UP000026915">
    <property type="component" value="Chromosome 2"/>
</dbReference>
<comment type="similarity">
    <text evidence="3">Belongs to the TRAFAC class dynamin-like GTPase superfamily. GB1/RHD3 GTPase family.</text>
</comment>
<reference evidence="5 6" key="1">
    <citation type="journal article" date="2013" name="Genome Biol.">
        <title>The genome sequence of the most widely cultivated cacao type and its use to identify candidate genes regulating pod color.</title>
        <authorList>
            <person name="Motamayor J.C."/>
            <person name="Mockaitis K."/>
            <person name="Schmutz J."/>
            <person name="Haiminen N."/>
            <person name="Iii D.L."/>
            <person name="Cornejo O."/>
            <person name="Findley S.D."/>
            <person name="Zheng P."/>
            <person name="Utro F."/>
            <person name="Royaert S."/>
            <person name="Saski C."/>
            <person name="Jenkins J."/>
            <person name="Podicheti R."/>
            <person name="Zhao M."/>
            <person name="Scheffler B.E."/>
            <person name="Stack J.C."/>
            <person name="Feltus F.A."/>
            <person name="Mustiga G.M."/>
            <person name="Amores F."/>
            <person name="Phillips W."/>
            <person name="Marelli J.P."/>
            <person name="May G.D."/>
            <person name="Shapiro H."/>
            <person name="Ma J."/>
            <person name="Bustamante C.D."/>
            <person name="Schnell R.J."/>
            <person name="Main D."/>
            <person name="Gilbert D."/>
            <person name="Parida L."/>
            <person name="Kuhn D.N."/>
        </authorList>
    </citation>
    <scope>NUCLEOTIDE SEQUENCE [LARGE SCALE GENOMIC DNA]</scope>
    <source>
        <strain evidence="6">cv. Matina 1-6</strain>
    </source>
</reference>
<evidence type="ECO:0000259" key="4">
    <source>
        <dbReference type="PROSITE" id="PS51715"/>
    </source>
</evidence>